<evidence type="ECO:0000256" key="3">
    <source>
        <dbReference type="ARBA" id="ARBA00023128"/>
    </source>
</evidence>
<evidence type="ECO:0000256" key="4">
    <source>
        <dbReference type="ARBA" id="ARBA00023136"/>
    </source>
</evidence>
<dbReference type="OrthoDB" id="5511599at2759"/>
<proteinExistence type="predicted"/>
<dbReference type="InterPro" id="IPR039297">
    <property type="entry name" value="COX7a"/>
</dbReference>
<keyword evidence="2" id="KW-0999">Mitochondrion inner membrane</keyword>
<dbReference type="EMBL" id="LN719426">
    <property type="protein sequence ID" value="CEP07962.1"/>
    <property type="molecule type" value="Genomic_DNA"/>
</dbReference>
<comment type="subcellular location">
    <subcellularLocation>
        <location evidence="1">Mitochondrion inner membrane</location>
    </subcellularLocation>
</comment>
<keyword evidence="7" id="KW-1185">Reference proteome</keyword>
<organism evidence="6 7">
    <name type="scientific">Parasitella parasitica</name>
    <dbReference type="NCBI Taxonomy" id="35722"/>
    <lineage>
        <taxon>Eukaryota</taxon>
        <taxon>Fungi</taxon>
        <taxon>Fungi incertae sedis</taxon>
        <taxon>Mucoromycota</taxon>
        <taxon>Mucoromycotina</taxon>
        <taxon>Mucoromycetes</taxon>
        <taxon>Mucorales</taxon>
        <taxon>Mucorineae</taxon>
        <taxon>Mucoraceae</taxon>
        <taxon>Parasitella</taxon>
    </lineage>
</organism>
<dbReference type="GO" id="GO:0005743">
    <property type="term" value="C:mitochondrial inner membrane"/>
    <property type="evidence" value="ECO:0007669"/>
    <property type="project" value="UniProtKB-SubCell"/>
</dbReference>
<feature type="transmembrane region" description="Helical" evidence="5">
    <location>
        <begin position="32"/>
        <end position="50"/>
    </location>
</feature>
<keyword evidence="4 5" id="KW-0472">Membrane</keyword>
<evidence type="ECO:0000313" key="6">
    <source>
        <dbReference type="EMBL" id="CEP07962.1"/>
    </source>
</evidence>
<gene>
    <name evidence="6" type="primary">PARPA_01271.1 scaffold 1359</name>
</gene>
<evidence type="ECO:0000256" key="2">
    <source>
        <dbReference type="ARBA" id="ARBA00022792"/>
    </source>
</evidence>
<dbReference type="STRING" id="35722.A0A0B7MSE5"/>
<evidence type="ECO:0000313" key="7">
    <source>
        <dbReference type="Proteomes" id="UP000054107"/>
    </source>
</evidence>
<evidence type="ECO:0000256" key="1">
    <source>
        <dbReference type="ARBA" id="ARBA00004273"/>
    </source>
</evidence>
<keyword evidence="3" id="KW-0496">Mitochondrion</keyword>
<keyword evidence="5" id="KW-0812">Transmembrane</keyword>
<keyword evidence="5" id="KW-1133">Transmembrane helix</keyword>
<protein>
    <submittedName>
        <fullName evidence="6">Uncharacterized protein</fullName>
    </submittedName>
</protein>
<dbReference type="Pfam" id="PF02238">
    <property type="entry name" value="COX7a"/>
    <property type="match status" value="1"/>
</dbReference>
<dbReference type="AlphaFoldDB" id="A0A0B7MSE5"/>
<reference evidence="6 7" key="1">
    <citation type="submission" date="2014-09" db="EMBL/GenBank/DDBJ databases">
        <authorList>
            <person name="Ellenberger Sabrina"/>
        </authorList>
    </citation>
    <scope>NUCLEOTIDE SEQUENCE [LARGE SCALE GENOMIC DNA]</scope>
    <source>
        <strain evidence="6 7">CBS 412.66</strain>
    </source>
</reference>
<name>A0A0B7MSE5_9FUNG</name>
<dbReference type="Proteomes" id="UP000054107">
    <property type="component" value="Unassembled WGS sequence"/>
</dbReference>
<sequence>MINRPNNVLAHQRYFQAPSKTPLWIRGPRDKFIVTIVFAGLGVGVVGSLIGAGKMIAGTFVCLIQSTKYTATAEEFNQLNGLEYAIYADQKCMTAFATNLG</sequence>
<evidence type="ECO:0000256" key="5">
    <source>
        <dbReference type="SAM" id="Phobius"/>
    </source>
</evidence>
<accession>A0A0B7MSE5</accession>